<evidence type="ECO:0000313" key="1">
    <source>
        <dbReference type="EMBL" id="KOF83071.1"/>
    </source>
</evidence>
<dbReference type="EMBL" id="KQ419577">
    <property type="protein sequence ID" value="KOF83071.1"/>
    <property type="molecule type" value="Genomic_DNA"/>
</dbReference>
<sequence>MVFVFISSDLPLGRSCSYEASPAFSTQLVLSFIEWYNFLCRISSITVALFLLPDVLSCIPHHLHCAQNPTLARNTSCPYCFASLQLSKASLHCWHGLSSRSSPFVSRTTFHRSSVSKHQPPWWSIPLSHRGSL</sequence>
<proteinExistence type="predicted"/>
<dbReference type="AlphaFoldDB" id="A0A0L8H1B5"/>
<organism evidence="1">
    <name type="scientific">Octopus bimaculoides</name>
    <name type="common">California two-spotted octopus</name>
    <dbReference type="NCBI Taxonomy" id="37653"/>
    <lineage>
        <taxon>Eukaryota</taxon>
        <taxon>Metazoa</taxon>
        <taxon>Spiralia</taxon>
        <taxon>Lophotrochozoa</taxon>
        <taxon>Mollusca</taxon>
        <taxon>Cephalopoda</taxon>
        <taxon>Coleoidea</taxon>
        <taxon>Octopodiformes</taxon>
        <taxon>Octopoda</taxon>
        <taxon>Incirrata</taxon>
        <taxon>Octopodidae</taxon>
        <taxon>Octopus</taxon>
    </lineage>
</organism>
<protein>
    <submittedName>
        <fullName evidence="1">Uncharacterized protein</fullName>
    </submittedName>
</protein>
<reference evidence="1" key="1">
    <citation type="submission" date="2015-07" db="EMBL/GenBank/DDBJ databases">
        <title>MeaNS - Measles Nucleotide Surveillance Program.</title>
        <authorList>
            <person name="Tran T."/>
            <person name="Druce J."/>
        </authorList>
    </citation>
    <scope>NUCLEOTIDE SEQUENCE</scope>
    <source>
        <strain evidence="1">UCB-OBI-ISO-001</strain>
        <tissue evidence="1">Gonad</tissue>
    </source>
</reference>
<accession>A0A0L8H1B5</accession>
<name>A0A0L8H1B5_OCTBM</name>
<gene>
    <name evidence="1" type="ORF">OCBIM_22024421mg</name>
</gene>